<dbReference type="GO" id="GO:0043657">
    <property type="term" value="C:host cell"/>
    <property type="evidence" value="ECO:0007669"/>
    <property type="project" value="UniProtKB-SubCell"/>
</dbReference>
<dbReference type="InterPro" id="IPR045379">
    <property type="entry name" value="Crinkler_N"/>
</dbReference>
<comment type="caution">
    <text evidence="5">The sequence shown here is derived from an EMBL/GenBank/DDBJ whole genome shotgun (WGS) entry which is preliminary data.</text>
</comment>
<organism evidence="5 6">
    <name type="scientific">Phytophthora lilii</name>
    <dbReference type="NCBI Taxonomy" id="2077276"/>
    <lineage>
        <taxon>Eukaryota</taxon>
        <taxon>Sar</taxon>
        <taxon>Stramenopiles</taxon>
        <taxon>Oomycota</taxon>
        <taxon>Peronosporomycetes</taxon>
        <taxon>Peronosporales</taxon>
        <taxon>Peronosporaceae</taxon>
        <taxon>Phytophthora</taxon>
    </lineage>
</organism>
<evidence type="ECO:0000313" key="5">
    <source>
        <dbReference type="EMBL" id="GMF36237.1"/>
    </source>
</evidence>
<evidence type="ECO:0000313" key="6">
    <source>
        <dbReference type="Proteomes" id="UP001165083"/>
    </source>
</evidence>
<evidence type="ECO:0000256" key="3">
    <source>
        <dbReference type="ARBA" id="ARBA00022525"/>
    </source>
</evidence>
<dbReference type="GO" id="GO:0005576">
    <property type="term" value="C:extracellular region"/>
    <property type="evidence" value="ECO:0007669"/>
    <property type="project" value="UniProtKB-SubCell"/>
</dbReference>
<sequence length="119" mass="12568">MVKLFCAVVGAAGSAFPVEIDASELVGLLKEAIKAEKQKYDFPVSKLQLYLAKKGDAWLTENEVKGVSHTSGLTLLDAARAEISVVGLSEIDVRHQIDKHQVAAGNGPVNVLVVVPACA</sequence>
<name>A0A9W7CQC9_9STRA</name>
<dbReference type="AlphaFoldDB" id="A0A9W7CQC9"/>
<dbReference type="EMBL" id="BSXW01001372">
    <property type="protein sequence ID" value="GMF36237.1"/>
    <property type="molecule type" value="Genomic_DNA"/>
</dbReference>
<reference evidence="5" key="1">
    <citation type="submission" date="2023-04" db="EMBL/GenBank/DDBJ databases">
        <title>Phytophthora lilii NBRC 32176.</title>
        <authorList>
            <person name="Ichikawa N."/>
            <person name="Sato H."/>
            <person name="Tonouchi N."/>
        </authorList>
    </citation>
    <scope>NUCLEOTIDE SEQUENCE</scope>
    <source>
        <strain evidence="5">NBRC 32176</strain>
    </source>
</reference>
<keyword evidence="6" id="KW-1185">Reference proteome</keyword>
<protein>
    <submittedName>
        <fullName evidence="5">Unnamed protein product</fullName>
    </submittedName>
</protein>
<proteinExistence type="predicted"/>
<comment type="subcellular location">
    <subcellularLocation>
        <location evidence="1">Host cell</location>
    </subcellularLocation>
    <subcellularLocation>
        <location evidence="2">Secreted</location>
    </subcellularLocation>
</comment>
<gene>
    <name evidence="5" type="ORF">Plil01_001533900</name>
</gene>
<keyword evidence="3" id="KW-0964">Secreted</keyword>
<dbReference type="OrthoDB" id="95305at2759"/>
<dbReference type="Proteomes" id="UP001165083">
    <property type="component" value="Unassembled WGS sequence"/>
</dbReference>
<evidence type="ECO:0000256" key="2">
    <source>
        <dbReference type="ARBA" id="ARBA00004613"/>
    </source>
</evidence>
<feature type="domain" description="Crinkler effector protein N-terminal" evidence="4">
    <location>
        <begin position="2"/>
        <end position="77"/>
    </location>
</feature>
<evidence type="ECO:0000256" key="1">
    <source>
        <dbReference type="ARBA" id="ARBA00004340"/>
    </source>
</evidence>
<evidence type="ECO:0000259" key="4">
    <source>
        <dbReference type="Pfam" id="PF20147"/>
    </source>
</evidence>
<dbReference type="Pfam" id="PF20147">
    <property type="entry name" value="Crinkler"/>
    <property type="match status" value="1"/>
</dbReference>
<accession>A0A9W7CQC9</accession>